<dbReference type="EMBL" id="JBBWWR010000007">
    <property type="protein sequence ID" value="KAK8964087.1"/>
    <property type="molecule type" value="Genomic_DNA"/>
</dbReference>
<name>A0ABR2MJP8_9ASPA</name>
<proteinExistence type="predicted"/>
<evidence type="ECO:0000313" key="2">
    <source>
        <dbReference type="EMBL" id="KAK8964087.1"/>
    </source>
</evidence>
<reference evidence="2 3" key="1">
    <citation type="journal article" date="2022" name="Nat. Plants">
        <title>Genomes of leafy and leafless Platanthera orchids illuminate the evolution of mycoheterotrophy.</title>
        <authorList>
            <person name="Li M.H."/>
            <person name="Liu K.W."/>
            <person name="Li Z."/>
            <person name="Lu H.C."/>
            <person name="Ye Q.L."/>
            <person name="Zhang D."/>
            <person name="Wang J.Y."/>
            <person name="Li Y.F."/>
            <person name="Zhong Z.M."/>
            <person name="Liu X."/>
            <person name="Yu X."/>
            <person name="Liu D.K."/>
            <person name="Tu X.D."/>
            <person name="Liu B."/>
            <person name="Hao Y."/>
            <person name="Liao X.Y."/>
            <person name="Jiang Y.T."/>
            <person name="Sun W.H."/>
            <person name="Chen J."/>
            <person name="Chen Y.Q."/>
            <person name="Ai Y."/>
            <person name="Zhai J.W."/>
            <person name="Wu S.S."/>
            <person name="Zhou Z."/>
            <person name="Hsiao Y.Y."/>
            <person name="Wu W.L."/>
            <person name="Chen Y.Y."/>
            <person name="Lin Y.F."/>
            <person name="Hsu J.L."/>
            <person name="Li C.Y."/>
            <person name="Wang Z.W."/>
            <person name="Zhao X."/>
            <person name="Zhong W.Y."/>
            <person name="Ma X.K."/>
            <person name="Ma L."/>
            <person name="Huang J."/>
            <person name="Chen G.Z."/>
            <person name="Huang M.Z."/>
            <person name="Huang L."/>
            <person name="Peng D.H."/>
            <person name="Luo Y.B."/>
            <person name="Zou S.Q."/>
            <person name="Chen S.P."/>
            <person name="Lan S."/>
            <person name="Tsai W.C."/>
            <person name="Van de Peer Y."/>
            <person name="Liu Z.J."/>
        </authorList>
    </citation>
    <scope>NUCLEOTIDE SEQUENCE [LARGE SCALE GENOMIC DNA]</scope>
    <source>
        <strain evidence="2">Lor288</strain>
    </source>
</reference>
<protein>
    <submittedName>
        <fullName evidence="2">Uncharacterized protein</fullName>
    </submittedName>
</protein>
<organism evidence="2 3">
    <name type="scientific">Platanthera guangdongensis</name>
    <dbReference type="NCBI Taxonomy" id="2320717"/>
    <lineage>
        <taxon>Eukaryota</taxon>
        <taxon>Viridiplantae</taxon>
        <taxon>Streptophyta</taxon>
        <taxon>Embryophyta</taxon>
        <taxon>Tracheophyta</taxon>
        <taxon>Spermatophyta</taxon>
        <taxon>Magnoliopsida</taxon>
        <taxon>Liliopsida</taxon>
        <taxon>Asparagales</taxon>
        <taxon>Orchidaceae</taxon>
        <taxon>Orchidoideae</taxon>
        <taxon>Orchideae</taxon>
        <taxon>Orchidinae</taxon>
        <taxon>Platanthera</taxon>
    </lineage>
</organism>
<evidence type="ECO:0000313" key="3">
    <source>
        <dbReference type="Proteomes" id="UP001412067"/>
    </source>
</evidence>
<comment type="caution">
    <text evidence="2">The sequence shown here is derived from an EMBL/GenBank/DDBJ whole genome shotgun (WGS) entry which is preliminary data.</text>
</comment>
<feature type="region of interest" description="Disordered" evidence="1">
    <location>
        <begin position="125"/>
        <end position="194"/>
    </location>
</feature>
<accession>A0ABR2MJP8</accession>
<keyword evidence="3" id="KW-1185">Reference proteome</keyword>
<dbReference type="Proteomes" id="UP001412067">
    <property type="component" value="Unassembled WGS sequence"/>
</dbReference>
<evidence type="ECO:0000256" key="1">
    <source>
        <dbReference type="SAM" id="MobiDB-lite"/>
    </source>
</evidence>
<feature type="compositionally biased region" description="Basic residues" evidence="1">
    <location>
        <begin position="161"/>
        <end position="170"/>
    </location>
</feature>
<sequence>MLPGEWFLKTFTRLGRRVLNGAGTRRLPMAPGECGPDLPHSPAITENQGRVRAYLLHSPHTCSTPPGRVGFTDPQLQRQQSCPRDSNTRVAVGLIGKQGKGVGGGVEVLGKRFNRPGSCIGRRAECMPGASGDGLPEVDRGEDGREVGWRRPSVGREKAGRAGRQRRNGKRALESTDPPTSDSDRVPVGGAGVGGETTEGWVSAVFLLLGSAGRDRGEDFYVSPRFFFQLPVSSGRMVYKEVLMRGVSK</sequence>
<feature type="compositionally biased region" description="Basic and acidic residues" evidence="1">
    <location>
        <begin position="137"/>
        <end position="160"/>
    </location>
</feature>
<gene>
    <name evidence="2" type="ORF">KSP40_PGU019943</name>
</gene>